<dbReference type="Pfam" id="PF02362">
    <property type="entry name" value="B3"/>
    <property type="match status" value="1"/>
</dbReference>
<keyword evidence="5" id="KW-0539">Nucleus</keyword>
<name>A0A4D6N4E9_VIGUN</name>
<reference evidence="7 8" key="1">
    <citation type="submission" date="2019-04" db="EMBL/GenBank/DDBJ databases">
        <title>An improved genome assembly and genetic linkage map for asparagus bean, Vigna unguiculata ssp. sesquipedialis.</title>
        <authorList>
            <person name="Xia Q."/>
            <person name="Zhang R."/>
            <person name="Dong Y."/>
        </authorList>
    </citation>
    <scope>NUCLEOTIDE SEQUENCE [LARGE SCALE GENOMIC DNA]</scope>
    <source>
        <tissue evidence="7">Leaf</tissue>
    </source>
</reference>
<dbReference type="InterPro" id="IPR003340">
    <property type="entry name" value="B3_DNA-bd"/>
</dbReference>
<feature type="domain" description="TF-B3" evidence="6">
    <location>
        <begin position="243"/>
        <end position="338"/>
    </location>
</feature>
<dbReference type="GO" id="GO:0003677">
    <property type="term" value="F:DNA binding"/>
    <property type="evidence" value="ECO:0007669"/>
    <property type="project" value="UniProtKB-KW"/>
</dbReference>
<gene>
    <name evidence="7" type="ORF">DEO72_LG9g1911</name>
</gene>
<dbReference type="InterPro" id="IPR015300">
    <property type="entry name" value="DNA-bd_pseudobarrel_sf"/>
</dbReference>
<proteinExistence type="predicted"/>
<dbReference type="EMBL" id="CP039353">
    <property type="protein sequence ID" value="QCE06897.1"/>
    <property type="molecule type" value="Genomic_DNA"/>
</dbReference>
<dbReference type="AlphaFoldDB" id="A0A4D6N4E9"/>
<evidence type="ECO:0000256" key="5">
    <source>
        <dbReference type="ARBA" id="ARBA00023242"/>
    </source>
</evidence>
<dbReference type="Proteomes" id="UP000501690">
    <property type="component" value="Linkage Group LG9"/>
</dbReference>
<evidence type="ECO:0000313" key="7">
    <source>
        <dbReference type="EMBL" id="QCE06897.1"/>
    </source>
</evidence>
<dbReference type="Gene3D" id="2.40.330.10">
    <property type="entry name" value="DNA-binding pseudobarrel domain"/>
    <property type="match status" value="1"/>
</dbReference>
<keyword evidence="8" id="KW-1185">Reference proteome</keyword>
<sequence>MNYVSYRELHLALQSMVRSKFLAHVLQVMACSSPYLLVFDDDHVIRYTGADDVAGGSEDRVPYRLPFSSACMEDKGAKRFSFNNFFQNSIMFMDRRQEFLDFDEGFFLEWADTLVIGTNFFSDPRGNVLNIEFEERLLADRKLRVFDVHWKEVRYPAVGNSGGSRKLCKLSCSPRFFQCFRLMVDTSKLFIVLPEEFRMFCQDDLKLDSKIYLAEGTQILYERVSSEPLNNDGNTSTGNGNHNLTKKLSQYDVESSCLYLHSNFAKQFLDKDRKRYFITNETCRRWPCRIRWTGRTCYECYITCGWKRFCKDNLLVAGDIIQFAMDTKKKNVIHVVKV</sequence>
<dbReference type="CDD" id="cd10017">
    <property type="entry name" value="B3_DNA"/>
    <property type="match status" value="1"/>
</dbReference>
<comment type="subcellular location">
    <subcellularLocation>
        <location evidence="1">Nucleus</location>
    </subcellularLocation>
</comment>
<evidence type="ECO:0000256" key="2">
    <source>
        <dbReference type="ARBA" id="ARBA00023015"/>
    </source>
</evidence>
<accession>A0A4D6N4E9</accession>
<keyword evidence="3" id="KW-0238">DNA-binding</keyword>
<dbReference type="PROSITE" id="PS50863">
    <property type="entry name" value="B3"/>
    <property type="match status" value="1"/>
</dbReference>
<protein>
    <recommendedName>
        <fullName evidence="6">TF-B3 domain-containing protein</fullName>
    </recommendedName>
</protein>
<evidence type="ECO:0000256" key="3">
    <source>
        <dbReference type="ARBA" id="ARBA00023125"/>
    </source>
</evidence>
<evidence type="ECO:0000256" key="1">
    <source>
        <dbReference type="ARBA" id="ARBA00004123"/>
    </source>
</evidence>
<evidence type="ECO:0000313" key="8">
    <source>
        <dbReference type="Proteomes" id="UP000501690"/>
    </source>
</evidence>
<evidence type="ECO:0000259" key="6">
    <source>
        <dbReference type="PROSITE" id="PS50863"/>
    </source>
</evidence>
<evidence type="ECO:0000256" key="4">
    <source>
        <dbReference type="ARBA" id="ARBA00023163"/>
    </source>
</evidence>
<keyword evidence="4" id="KW-0804">Transcription</keyword>
<organism evidence="7 8">
    <name type="scientific">Vigna unguiculata</name>
    <name type="common">Cowpea</name>
    <dbReference type="NCBI Taxonomy" id="3917"/>
    <lineage>
        <taxon>Eukaryota</taxon>
        <taxon>Viridiplantae</taxon>
        <taxon>Streptophyta</taxon>
        <taxon>Embryophyta</taxon>
        <taxon>Tracheophyta</taxon>
        <taxon>Spermatophyta</taxon>
        <taxon>Magnoliopsida</taxon>
        <taxon>eudicotyledons</taxon>
        <taxon>Gunneridae</taxon>
        <taxon>Pentapetalae</taxon>
        <taxon>rosids</taxon>
        <taxon>fabids</taxon>
        <taxon>Fabales</taxon>
        <taxon>Fabaceae</taxon>
        <taxon>Papilionoideae</taxon>
        <taxon>50 kb inversion clade</taxon>
        <taxon>NPAAA clade</taxon>
        <taxon>indigoferoid/millettioid clade</taxon>
        <taxon>Phaseoleae</taxon>
        <taxon>Vigna</taxon>
    </lineage>
</organism>
<keyword evidence="2" id="KW-0805">Transcription regulation</keyword>
<dbReference type="GO" id="GO:0005634">
    <property type="term" value="C:nucleus"/>
    <property type="evidence" value="ECO:0007669"/>
    <property type="project" value="UniProtKB-SubCell"/>
</dbReference>
<dbReference type="SUPFAM" id="SSF101936">
    <property type="entry name" value="DNA-binding pseudobarrel domain"/>
    <property type="match status" value="1"/>
</dbReference>